<name>A0A7X0C2H7_9ACTN</name>
<protein>
    <submittedName>
        <fullName evidence="1">Uncharacterized protein</fullName>
    </submittedName>
</protein>
<evidence type="ECO:0000313" key="2">
    <source>
        <dbReference type="Proteomes" id="UP000583800"/>
    </source>
</evidence>
<accession>A0A7X0C2H7</accession>
<proteinExistence type="predicted"/>
<reference evidence="1 2" key="1">
    <citation type="submission" date="2020-08" db="EMBL/GenBank/DDBJ databases">
        <title>Sequencing the genomes of 1000 actinobacteria strains.</title>
        <authorList>
            <person name="Klenk H.-P."/>
        </authorList>
    </citation>
    <scope>NUCLEOTIDE SEQUENCE [LARGE SCALE GENOMIC DNA]</scope>
    <source>
        <strain evidence="1 2">DSM 45913</strain>
    </source>
</reference>
<dbReference type="AlphaFoldDB" id="A0A7X0C2H7"/>
<sequence>MSKLARAVELKAELVHFATSGRFGRELDAVLDRFYADGPPADEAAAFLPVDFFAHQHELSGGGTVIDRFLAEVPGLDRADVELLTSWKTVVEGVYEVRAVDGAAALLFNLVDELVYRALSNRGDDAFGELEPGMFVVGRLIPLGGDWLLSGTPAVHGAAAGDTLTGVAAHLALAHPAWVMRNPVLLAQARRAQREQRRCFVEYFGADLVVLPGADVAAMTRGYLAHQTARLGGPPPAEPDLPEHLAEAETVALIFDAERGLGYYADFGRLERIFADPRLVVRREHRDLLTAYLRGDAVSPVPLERLAERDPGKAGEVFARLLKRDGFQWERSGELLLRTHKPGHYSGPPLPTVTPVTAAIARHLGLPAAAVSG</sequence>
<evidence type="ECO:0000313" key="1">
    <source>
        <dbReference type="EMBL" id="MBB6346471.1"/>
    </source>
</evidence>
<keyword evidence="2" id="KW-1185">Reference proteome</keyword>
<comment type="caution">
    <text evidence="1">The sequence shown here is derived from an EMBL/GenBank/DDBJ whole genome shotgun (WGS) entry which is preliminary data.</text>
</comment>
<dbReference type="EMBL" id="JACHJB010000001">
    <property type="protein sequence ID" value="MBB6346471.1"/>
    <property type="molecule type" value="Genomic_DNA"/>
</dbReference>
<dbReference type="Proteomes" id="UP000583800">
    <property type="component" value="Unassembled WGS sequence"/>
</dbReference>
<dbReference type="RefSeq" id="WP_185084237.1">
    <property type="nucleotide sequence ID" value="NZ_JACHJB010000001.1"/>
</dbReference>
<gene>
    <name evidence="1" type="ORF">FHU36_002980</name>
</gene>
<organism evidence="1 2">
    <name type="scientific">Nonomuraea muscovyensis</name>
    <dbReference type="NCBI Taxonomy" id="1124761"/>
    <lineage>
        <taxon>Bacteria</taxon>
        <taxon>Bacillati</taxon>
        <taxon>Actinomycetota</taxon>
        <taxon>Actinomycetes</taxon>
        <taxon>Streptosporangiales</taxon>
        <taxon>Streptosporangiaceae</taxon>
        <taxon>Nonomuraea</taxon>
    </lineage>
</organism>